<dbReference type="EMBL" id="CAJPIZ010008226">
    <property type="protein sequence ID" value="CAG2110961.1"/>
    <property type="molecule type" value="Genomic_DNA"/>
</dbReference>
<dbReference type="GO" id="GO:0016977">
    <property type="term" value="F:chitosanase activity"/>
    <property type="evidence" value="ECO:0007669"/>
    <property type="project" value="InterPro"/>
</dbReference>
<keyword evidence="1" id="KW-0732">Signal</keyword>
<sequence>MKLSVIFLITGSILLVEAELMTPKQRLRCEQFISIFENDTIEIQYAFVMDVHDGRGYTCGKFGFTTCTGDAYDLIKKYTAKKPANPLAPFLPELVRLAREFSNDTSGLGGYPEAWKTAAKDQLFRDTQDEVSAGMSYYPAIKYAERAGIKTAMGKCAIYDCIIEHGNNDDGDSLGAIFNRTWDKEKGGVKSAATEQYWIRSFLNMRLDDFDNPREPINIEHHTFWHDMSVQRVYAMITLLNEYNMDLDGPIHIKTKDHDKTIP</sequence>
<dbReference type="InterPro" id="IPR023346">
    <property type="entry name" value="Lysozyme-like_dom_sf"/>
</dbReference>
<dbReference type="GO" id="GO:0005975">
    <property type="term" value="P:carbohydrate metabolic process"/>
    <property type="evidence" value="ECO:0007669"/>
    <property type="project" value="InterPro"/>
</dbReference>
<dbReference type="OrthoDB" id="510198at2759"/>
<dbReference type="InterPro" id="IPR000400">
    <property type="entry name" value="Glyco_hydro_46"/>
</dbReference>
<dbReference type="EMBL" id="OC862801">
    <property type="protein sequence ID" value="CAD7630531.1"/>
    <property type="molecule type" value="Genomic_DNA"/>
</dbReference>
<dbReference type="AlphaFoldDB" id="A0A7R9KYB2"/>
<dbReference type="SUPFAM" id="SSF53955">
    <property type="entry name" value="Lysozyme-like"/>
    <property type="match status" value="1"/>
</dbReference>
<reference evidence="2" key="1">
    <citation type="submission" date="2020-11" db="EMBL/GenBank/DDBJ databases">
        <authorList>
            <person name="Tran Van P."/>
        </authorList>
    </citation>
    <scope>NUCLEOTIDE SEQUENCE</scope>
</reference>
<name>A0A7R9KYB2_9ACAR</name>
<dbReference type="GO" id="GO:0005576">
    <property type="term" value="C:extracellular region"/>
    <property type="evidence" value="ECO:0007669"/>
    <property type="project" value="InterPro"/>
</dbReference>
<dbReference type="InterPro" id="IPR023099">
    <property type="entry name" value="Glyco_hydro_46_N"/>
</dbReference>
<gene>
    <name evidence="2" type="ORF">OSB1V03_LOCUS10943</name>
</gene>
<evidence type="ECO:0000313" key="2">
    <source>
        <dbReference type="EMBL" id="CAD7630531.1"/>
    </source>
</evidence>
<feature type="chain" id="PRO_5036211077" description="Chitosanase" evidence="1">
    <location>
        <begin position="19"/>
        <end position="263"/>
    </location>
</feature>
<dbReference type="PROSITE" id="PS60000">
    <property type="entry name" value="CHITOSANASE_46_80"/>
    <property type="match status" value="1"/>
</dbReference>
<organism evidence="2">
    <name type="scientific">Medioppia subpectinata</name>
    <dbReference type="NCBI Taxonomy" id="1979941"/>
    <lineage>
        <taxon>Eukaryota</taxon>
        <taxon>Metazoa</taxon>
        <taxon>Ecdysozoa</taxon>
        <taxon>Arthropoda</taxon>
        <taxon>Chelicerata</taxon>
        <taxon>Arachnida</taxon>
        <taxon>Acari</taxon>
        <taxon>Acariformes</taxon>
        <taxon>Sarcoptiformes</taxon>
        <taxon>Oribatida</taxon>
        <taxon>Brachypylina</taxon>
        <taxon>Oppioidea</taxon>
        <taxon>Oppiidae</taxon>
        <taxon>Medioppia</taxon>
    </lineage>
</organism>
<dbReference type="Proteomes" id="UP000759131">
    <property type="component" value="Unassembled WGS sequence"/>
</dbReference>
<accession>A0A7R9KYB2</accession>
<dbReference type="CDD" id="cd00978">
    <property type="entry name" value="chitosanase_GH46"/>
    <property type="match status" value="1"/>
</dbReference>
<proteinExistence type="predicted"/>
<feature type="signal peptide" evidence="1">
    <location>
        <begin position="1"/>
        <end position="18"/>
    </location>
</feature>
<protein>
    <recommendedName>
        <fullName evidence="4">Chitosanase</fullName>
    </recommendedName>
</protein>
<evidence type="ECO:0000256" key="1">
    <source>
        <dbReference type="SAM" id="SignalP"/>
    </source>
</evidence>
<dbReference type="Gene3D" id="1.20.141.10">
    <property type="entry name" value="Chitosanase, subunit A, domain 1"/>
    <property type="match status" value="1"/>
</dbReference>
<dbReference type="Gene3D" id="3.30.386.10">
    <property type="entry name" value="Chitosanase, subunit A, domain 2"/>
    <property type="match status" value="1"/>
</dbReference>
<evidence type="ECO:0008006" key="4">
    <source>
        <dbReference type="Google" id="ProtNLM"/>
    </source>
</evidence>
<dbReference type="Pfam" id="PF01374">
    <property type="entry name" value="Glyco_hydro_46"/>
    <property type="match status" value="1"/>
</dbReference>
<keyword evidence="3" id="KW-1185">Reference proteome</keyword>
<evidence type="ECO:0000313" key="3">
    <source>
        <dbReference type="Proteomes" id="UP000759131"/>
    </source>
</evidence>